<sequence>MHSVYGVLTNSKMPVFTKQEELTISFHVNTRNAISMDAVEVIFLFRLVQSGLIFMAMAASIVCLWHIIYFRRKSCANAGTIFAMIFTGFVHLIICMGMLSIAEEPMVIPNQAPAHLCLDYTIPALYANSIVYIFILHNLIFNHAQTTVGALLIWILSIGSILTGLVLISDTSGAQTVSHLNQRNFLSLMDSPKGHIEAFVSVCEKHISSEIANVMIEYLLLYLPVVIIVTWALARKFLQTGEVSMLKLAILSNKECVTNSQTCDCVKLNTVLVAVLVNSAILLFIAKPGYMLYAHATSGYFRDIIPSLLQTVLFTYICAEYIGKVIVQRRREIQTQQGCKCETENSATV</sequence>
<name>A0A9D4ES61_DREPO</name>
<feature type="transmembrane region" description="Helical" evidence="1">
    <location>
        <begin position="304"/>
        <end position="323"/>
    </location>
</feature>
<dbReference type="Proteomes" id="UP000828390">
    <property type="component" value="Unassembled WGS sequence"/>
</dbReference>
<feature type="transmembrane region" description="Helical" evidence="1">
    <location>
        <begin position="271"/>
        <end position="292"/>
    </location>
</feature>
<feature type="transmembrane region" description="Helical" evidence="1">
    <location>
        <begin position="148"/>
        <end position="168"/>
    </location>
</feature>
<reference evidence="2" key="1">
    <citation type="journal article" date="2019" name="bioRxiv">
        <title>The Genome of the Zebra Mussel, Dreissena polymorpha: A Resource for Invasive Species Research.</title>
        <authorList>
            <person name="McCartney M.A."/>
            <person name="Auch B."/>
            <person name="Kono T."/>
            <person name="Mallez S."/>
            <person name="Zhang Y."/>
            <person name="Obille A."/>
            <person name="Becker A."/>
            <person name="Abrahante J.E."/>
            <person name="Garbe J."/>
            <person name="Badalamenti J.P."/>
            <person name="Herman A."/>
            <person name="Mangelson H."/>
            <person name="Liachko I."/>
            <person name="Sullivan S."/>
            <person name="Sone E.D."/>
            <person name="Koren S."/>
            <person name="Silverstein K.A.T."/>
            <person name="Beckman K.B."/>
            <person name="Gohl D.M."/>
        </authorList>
    </citation>
    <scope>NUCLEOTIDE SEQUENCE</scope>
    <source>
        <strain evidence="2">Duluth1</strain>
        <tissue evidence="2">Whole animal</tissue>
    </source>
</reference>
<keyword evidence="1" id="KW-1133">Transmembrane helix</keyword>
<reference evidence="2" key="2">
    <citation type="submission" date="2020-11" db="EMBL/GenBank/DDBJ databases">
        <authorList>
            <person name="McCartney M.A."/>
            <person name="Auch B."/>
            <person name="Kono T."/>
            <person name="Mallez S."/>
            <person name="Becker A."/>
            <person name="Gohl D.M."/>
            <person name="Silverstein K.A.T."/>
            <person name="Koren S."/>
            <person name="Bechman K.B."/>
            <person name="Herman A."/>
            <person name="Abrahante J.E."/>
            <person name="Garbe J."/>
        </authorList>
    </citation>
    <scope>NUCLEOTIDE SEQUENCE</scope>
    <source>
        <strain evidence="2">Duluth1</strain>
        <tissue evidence="2">Whole animal</tissue>
    </source>
</reference>
<feature type="transmembrane region" description="Helical" evidence="1">
    <location>
        <begin position="81"/>
        <end position="102"/>
    </location>
</feature>
<evidence type="ECO:0000313" key="2">
    <source>
        <dbReference type="EMBL" id="KAH3785382.1"/>
    </source>
</evidence>
<keyword evidence="1" id="KW-0812">Transmembrane</keyword>
<feature type="transmembrane region" description="Helical" evidence="1">
    <location>
        <begin position="122"/>
        <end position="141"/>
    </location>
</feature>
<feature type="transmembrane region" description="Helical" evidence="1">
    <location>
        <begin position="219"/>
        <end position="238"/>
    </location>
</feature>
<keyword evidence="3" id="KW-1185">Reference proteome</keyword>
<dbReference type="AlphaFoldDB" id="A0A9D4ES61"/>
<feature type="transmembrane region" description="Helical" evidence="1">
    <location>
        <begin position="47"/>
        <end position="69"/>
    </location>
</feature>
<protein>
    <submittedName>
        <fullName evidence="2">Uncharacterized protein</fullName>
    </submittedName>
</protein>
<accession>A0A9D4ES61</accession>
<keyword evidence="1" id="KW-0472">Membrane</keyword>
<proteinExistence type="predicted"/>
<organism evidence="2 3">
    <name type="scientific">Dreissena polymorpha</name>
    <name type="common">Zebra mussel</name>
    <name type="synonym">Mytilus polymorpha</name>
    <dbReference type="NCBI Taxonomy" id="45954"/>
    <lineage>
        <taxon>Eukaryota</taxon>
        <taxon>Metazoa</taxon>
        <taxon>Spiralia</taxon>
        <taxon>Lophotrochozoa</taxon>
        <taxon>Mollusca</taxon>
        <taxon>Bivalvia</taxon>
        <taxon>Autobranchia</taxon>
        <taxon>Heteroconchia</taxon>
        <taxon>Euheterodonta</taxon>
        <taxon>Imparidentia</taxon>
        <taxon>Neoheterodontei</taxon>
        <taxon>Myida</taxon>
        <taxon>Dreissenoidea</taxon>
        <taxon>Dreissenidae</taxon>
        <taxon>Dreissena</taxon>
    </lineage>
</organism>
<comment type="caution">
    <text evidence="2">The sequence shown here is derived from an EMBL/GenBank/DDBJ whole genome shotgun (WGS) entry which is preliminary data.</text>
</comment>
<evidence type="ECO:0000256" key="1">
    <source>
        <dbReference type="SAM" id="Phobius"/>
    </source>
</evidence>
<gene>
    <name evidence="2" type="ORF">DPMN_163470</name>
</gene>
<evidence type="ECO:0000313" key="3">
    <source>
        <dbReference type="Proteomes" id="UP000828390"/>
    </source>
</evidence>
<dbReference type="EMBL" id="JAIWYP010000008">
    <property type="protein sequence ID" value="KAH3785382.1"/>
    <property type="molecule type" value="Genomic_DNA"/>
</dbReference>